<feature type="transmembrane region" description="Helical" evidence="8">
    <location>
        <begin position="52"/>
        <end position="76"/>
    </location>
</feature>
<name>A0ABQ2BB78_9MICO</name>
<dbReference type="InterPro" id="IPR003474">
    <property type="entry name" value="Glcn_transporter"/>
</dbReference>
<evidence type="ECO:0000256" key="4">
    <source>
        <dbReference type="ARBA" id="ARBA00022692"/>
    </source>
</evidence>
<keyword evidence="2" id="KW-0813">Transport</keyword>
<feature type="transmembrane region" description="Helical" evidence="8">
    <location>
        <begin position="259"/>
        <end position="279"/>
    </location>
</feature>
<evidence type="ECO:0000256" key="2">
    <source>
        <dbReference type="ARBA" id="ARBA00022448"/>
    </source>
</evidence>
<feature type="transmembrane region" description="Helical" evidence="8">
    <location>
        <begin position="415"/>
        <end position="439"/>
    </location>
</feature>
<evidence type="ECO:0000313" key="10">
    <source>
        <dbReference type="Proteomes" id="UP000632535"/>
    </source>
</evidence>
<feature type="transmembrane region" description="Helical" evidence="8">
    <location>
        <begin position="122"/>
        <end position="147"/>
    </location>
</feature>
<feature type="transmembrane region" description="Helical" evidence="8">
    <location>
        <begin position="299"/>
        <end position="320"/>
    </location>
</feature>
<feature type="transmembrane region" description="Helical" evidence="8">
    <location>
        <begin position="365"/>
        <end position="384"/>
    </location>
</feature>
<evidence type="ECO:0000256" key="3">
    <source>
        <dbReference type="ARBA" id="ARBA00022475"/>
    </source>
</evidence>
<feature type="transmembrane region" description="Helical" evidence="8">
    <location>
        <begin position="28"/>
        <end position="46"/>
    </location>
</feature>
<evidence type="ECO:0000256" key="8">
    <source>
        <dbReference type="SAM" id="Phobius"/>
    </source>
</evidence>
<reference evidence="10" key="1">
    <citation type="journal article" date="2019" name="Int. J. Syst. Evol. Microbiol.">
        <title>The Global Catalogue of Microorganisms (GCM) 10K type strain sequencing project: providing services to taxonomists for standard genome sequencing and annotation.</title>
        <authorList>
            <consortium name="The Broad Institute Genomics Platform"/>
            <consortium name="The Broad Institute Genome Sequencing Center for Infectious Disease"/>
            <person name="Wu L."/>
            <person name="Ma J."/>
        </authorList>
    </citation>
    <scope>NUCLEOTIDE SEQUENCE [LARGE SCALE GENOMIC DNA]</scope>
    <source>
        <strain evidence="10">CCM 8653</strain>
    </source>
</reference>
<dbReference type="Pfam" id="PF02447">
    <property type="entry name" value="GntP_permease"/>
    <property type="match status" value="1"/>
</dbReference>
<feature type="transmembrane region" description="Helical" evidence="8">
    <location>
        <begin position="391"/>
        <end position="409"/>
    </location>
</feature>
<keyword evidence="4 8" id="KW-0812">Transmembrane</keyword>
<dbReference type="PIRSF" id="PIRSF002746">
    <property type="entry name" value="Gluconate_transporter"/>
    <property type="match status" value="1"/>
</dbReference>
<evidence type="ECO:0000256" key="6">
    <source>
        <dbReference type="ARBA" id="ARBA00023136"/>
    </source>
</evidence>
<comment type="caution">
    <text evidence="9">The sequence shown here is derived from an EMBL/GenBank/DDBJ whole genome shotgun (WGS) entry which is preliminary data.</text>
</comment>
<evidence type="ECO:0000256" key="1">
    <source>
        <dbReference type="ARBA" id="ARBA00004651"/>
    </source>
</evidence>
<protein>
    <submittedName>
        <fullName evidence="9">Gluconate:H+ symporter, GntP family protein</fullName>
    </submittedName>
</protein>
<dbReference type="EMBL" id="BMDG01000011">
    <property type="protein sequence ID" value="GGI10489.1"/>
    <property type="molecule type" value="Genomic_DNA"/>
</dbReference>
<dbReference type="RefSeq" id="WP_188524663.1">
    <property type="nucleotide sequence ID" value="NZ_BMDG01000011.1"/>
</dbReference>
<evidence type="ECO:0000313" key="9">
    <source>
        <dbReference type="EMBL" id="GGI10489.1"/>
    </source>
</evidence>
<dbReference type="PANTHER" id="PTHR30354:SF22">
    <property type="entry name" value="HIGH-AFFINITY GLUCONATE TRANSPORTER"/>
    <property type="match status" value="1"/>
</dbReference>
<comment type="similarity">
    <text evidence="7">Belongs to the GntP permease family.</text>
</comment>
<feature type="transmembrane region" description="Helical" evidence="8">
    <location>
        <begin position="159"/>
        <end position="178"/>
    </location>
</feature>
<keyword evidence="5 8" id="KW-1133">Transmembrane helix</keyword>
<evidence type="ECO:0000256" key="7">
    <source>
        <dbReference type="ARBA" id="ARBA00049663"/>
    </source>
</evidence>
<dbReference type="NCBIfam" id="TIGR00791">
    <property type="entry name" value="gntP"/>
    <property type="match status" value="1"/>
</dbReference>
<organism evidence="9 10">
    <name type="scientific">Isoptericola cucumis</name>
    <dbReference type="NCBI Taxonomy" id="1776856"/>
    <lineage>
        <taxon>Bacteria</taxon>
        <taxon>Bacillati</taxon>
        <taxon>Actinomycetota</taxon>
        <taxon>Actinomycetes</taxon>
        <taxon>Micrococcales</taxon>
        <taxon>Promicromonosporaceae</taxon>
        <taxon>Isoptericola</taxon>
    </lineage>
</organism>
<keyword evidence="6 8" id="KW-0472">Membrane</keyword>
<comment type="subcellular location">
    <subcellularLocation>
        <location evidence="1">Cell membrane</location>
        <topology evidence="1">Multi-pass membrane protein</topology>
    </subcellularLocation>
</comment>
<keyword evidence="10" id="KW-1185">Reference proteome</keyword>
<gene>
    <name evidence="9" type="ORF">GCM10007368_31490</name>
</gene>
<sequence>MRSLLLAAADDDTLEQINQPWAAHDTQVLVVTAIGIAVVVLLITLLKMHGFLALTLGSLFVAVGSGIPLGDVAGVFESGVGDVLGSVGVLVVLGAMLGKLLADSGGADEIVDKIFRGGTGSLPWRMALIAFLIGIPMFFEVGLVLLIPVIMLAVRRSGLPAMLLAMPALAGLSVLHGFVPPHPGPLAAIGNLGADVGITMALGLLISVPTVILAGPVWGRFAAKLVPIGAQGGGGGIVAEDGGDGSGEPGTVKTRRPRFTLTLVTILSPVILMLVRAGIEVWSDPSAWFYPFVMFVGEPLVALLIAVLLAMITFGTSVGFSPSALTSKMTDSLKPIASATMIVGAGGGFKAVLVDGGTGIAIGKAAVALSLSVLLLGWLIAALVRIATGSATVAIVTASGIVAPLAGGLSPTHLALVVLAIGAGSLILSHVNDAGFWLVKEYFGMTVGQTLKTWTVMETLIAVLGLAFTGLLWLVV</sequence>
<dbReference type="PANTHER" id="PTHR30354">
    <property type="entry name" value="GNT FAMILY GLUCONATE TRANSPORTER"/>
    <property type="match status" value="1"/>
</dbReference>
<feature type="transmembrane region" description="Helical" evidence="8">
    <location>
        <begin position="451"/>
        <end position="475"/>
    </location>
</feature>
<feature type="transmembrane region" description="Helical" evidence="8">
    <location>
        <begin position="198"/>
        <end position="218"/>
    </location>
</feature>
<accession>A0ABQ2BB78</accession>
<evidence type="ECO:0000256" key="5">
    <source>
        <dbReference type="ARBA" id="ARBA00022989"/>
    </source>
</evidence>
<dbReference type="Proteomes" id="UP000632535">
    <property type="component" value="Unassembled WGS sequence"/>
</dbReference>
<keyword evidence="3" id="KW-1003">Cell membrane</keyword>
<proteinExistence type="inferred from homology"/>
<feature type="transmembrane region" description="Helical" evidence="8">
    <location>
        <begin position="83"/>
        <end position="102"/>
    </location>
</feature>